<evidence type="ECO:0000313" key="8">
    <source>
        <dbReference type="EMBL" id="PKS08217.1"/>
    </source>
</evidence>
<feature type="region of interest" description="Disordered" evidence="6">
    <location>
        <begin position="1"/>
        <end position="117"/>
    </location>
</feature>
<dbReference type="Gene3D" id="3.30.160.60">
    <property type="entry name" value="Classic Zinc Finger"/>
    <property type="match status" value="1"/>
</dbReference>
<dbReference type="Proteomes" id="UP000233524">
    <property type="component" value="Unassembled WGS sequence"/>
</dbReference>
<comment type="caution">
    <text evidence="8">The sequence shown here is derived from an EMBL/GenBank/DDBJ whole genome shotgun (WGS) entry which is preliminary data.</text>
</comment>
<dbReference type="PROSITE" id="PS00028">
    <property type="entry name" value="ZINC_FINGER_C2H2_1"/>
    <property type="match status" value="1"/>
</dbReference>
<evidence type="ECO:0000256" key="1">
    <source>
        <dbReference type="ARBA" id="ARBA00022723"/>
    </source>
</evidence>
<dbReference type="PROSITE" id="PS50157">
    <property type="entry name" value="ZINC_FINGER_C2H2_2"/>
    <property type="match status" value="1"/>
</dbReference>
<dbReference type="GO" id="GO:0008270">
    <property type="term" value="F:zinc ion binding"/>
    <property type="evidence" value="ECO:0007669"/>
    <property type="project" value="UniProtKB-KW"/>
</dbReference>
<evidence type="ECO:0000256" key="3">
    <source>
        <dbReference type="ARBA" id="ARBA00022771"/>
    </source>
</evidence>
<feature type="compositionally biased region" description="Pro residues" evidence="6">
    <location>
        <begin position="173"/>
        <end position="184"/>
    </location>
</feature>
<feature type="domain" description="C2H2-type" evidence="7">
    <location>
        <begin position="642"/>
        <end position="672"/>
    </location>
</feature>
<evidence type="ECO:0000256" key="6">
    <source>
        <dbReference type="SAM" id="MobiDB-lite"/>
    </source>
</evidence>
<evidence type="ECO:0000256" key="5">
    <source>
        <dbReference type="PROSITE-ProRule" id="PRU00042"/>
    </source>
</evidence>
<dbReference type="GO" id="GO:0005634">
    <property type="term" value="C:nucleus"/>
    <property type="evidence" value="ECO:0007669"/>
    <property type="project" value="TreeGrafter"/>
</dbReference>
<dbReference type="InterPro" id="IPR036236">
    <property type="entry name" value="Znf_C2H2_sf"/>
</dbReference>
<evidence type="ECO:0000259" key="7">
    <source>
        <dbReference type="PROSITE" id="PS50157"/>
    </source>
</evidence>
<feature type="compositionally biased region" description="Low complexity" evidence="6">
    <location>
        <begin position="47"/>
        <end position="89"/>
    </location>
</feature>
<protein>
    <recommendedName>
        <fullName evidence="7">C2H2-type domain-containing protein</fullName>
    </recommendedName>
</protein>
<feature type="region of interest" description="Disordered" evidence="6">
    <location>
        <begin position="514"/>
        <end position="546"/>
    </location>
</feature>
<keyword evidence="2" id="KW-0677">Repeat</keyword>
<dbReference type="EMBL" id="NLAX01000697">
    <property type="protein sequence ID" value="PKS08217.1"/>
    <property type="molecule type" value="Genomic_DNA"/>
</dbReference>
<dbReference type="STRING" id="41688.A0A2N3N732"/>
<keyword evidence="1" id="KW-0479">Metal-binding</keyword>
<dbReference type="VEuPathDB" id="FungiDB:jhhlp_005159"/>
<feature type="compositionally biased region" description="Polar residues" evidence="6">
    <location>
        <begin position="137"/>
        <end position="148"/>
    </location>
</feature>
<dbReference type="SMART" id="SM00355">
    <property type="entry name" value="ZnF_C2H2"/>
    <property type="match status" value="3"/>
</dbReference>
<dbReference type="OrthoDB" id="3269380at2759"/>
<accession>A0A2N3N732</accession>
<evidence type="ECO:0000256" key="2">
    <source>
        <dbReference type="ARBA" id="ARBA00022737"/>
    </source>
</evidence>
<dbReference type="SUPFAM" id="SSF57667">
    <property type="entry name" value="beta-beta-alpha zinc fingers"/>
    <property type="match status" value="1"/>
</dbReference>
<dbReference type="FunCoup" id="A0A2N3N732">
    <property type="interactions" value="1724"/>
</dbReference>
<name>A0A2N3N732_9PEZI</name>
<dbReference type="PANTHER" id="PTHR23057">
    <property type="entry name" value="JUXTAPOSED WITH ANOTHER ZINC FINGER PROTEIN 1"/>
    <property type="match status" value="1"/>
</dbReference>
<organism evidence="8 9">
    <name type="scientific">Lomentospora prolificans</name>
    <dbReference type="NCBI Taxonomy" id="41688"/>
    <lineage>
        <taxon>Eukaryota</taxon>
        <taxon>Fungi</taxon>
        <taxon>Dikarya</taxon>
        <taxon>Ascomycota</taxon>
        <taxon>Pezizomycotina</taxon>
        <taxon>Sordariomycetes</taxon>
        <taxon>Hypocreomycetidae</taxon>
        <taxon>Microascales</taxon>
        <taxon>Microascaceae</taxon>
        <taxon>Lomentospora</taxon>
    </lineage>
</organism>
<keyword evidence="3 5" id="KW-0863">Zinc-finger</keyword>
<dbReference type="AlphaFoldDB" id="A0A2N3N732"/>
<dbReference type="PANTHER" id="PTHR23057:SF0">
    <property type="entry name" value="JUXTAPOSED WITH ANOTHER ZINC FINGER PROTEIN 1"/>
    <property type="match status" value="1"/>
</dbReference>
<feature type="compositionally biased region" description="Polar residues" evidence="6">
    <location>
        <begin position="104"/>
        <end position="117"/>
    </location>
</feature>
<gene>
    <name evidence="8" type="ORF">jhhlp_005159</name>
</gene>
<dbReference type="InterPro" id="IPR051580">
    <property type="entry name" value="ZnF-Chromatin_assoc"/>
</dbReference>
<proteinExistence type="predicted"/>
<keyword evidence="4" id="KW-0862">Zinc</keyword>
<dbReference type="InterPro" id="IPR013087">
    <property type="entry name" value="Znf_C2H2_type"/>
</dbReference>
<reference evidence="8 9" key="1">
    <citation type="journal article" date="2017" name="G3 (Bethesda)">
        <title>First Draft Genome Sequence of the Pathogenic Fungus Lomentospora prolificans (Formerly Scedosporium prolificans).</title>
        <authorList>
            <person name="Luo R."/>
            <person name="Zimin A."/>
            <person name="Workman R."/>
            <person name="Fan Y."/>
            <person name="Pertea G."/>
            <person name="Grossman N."/>
            <person name="Wear M.P."/>
            <person name="Jia B."/>
            <person name="Miller H."/>
            <person name="Casadevall A."/>
            <person name="Timp W."/>
            <person name="Zhang S.X."/>
            <person name="Salzberg S.L."/>
        </authorList>
    </citation>
    <scope>NUCLEOTIDE SEQUENCE [LARGE SCALE GENOMIC DNA]</scope>
    <source>
        <strain evidence="8 9">JHH-5317</strain>
    </source>
</reference>
<sequence>MSGFRRLLVAFSGRAEDPCQNRTDMPQAEGDLQQEHDHGKLGNALAHEQQQQRHQIQNQNRSHQRSSNSPGTPSSASTFNSTFTSTSTAVPLAASGPSIPNPFNPTATGNNSHNSNYRASAQDAHLFSYDNISPTTTATDFGAHTQSAGPLRPDPTSQSPESPESAAIATPDSPSPQPSTPPDNFPDRRHHRVLLPVAPPSKPVDIAVSSRNSLLADDRIYGNDSCAIDDDDDVNQDHCLMVDMTTGPFLDSAAGRARKDSFVSAGPKPISMANPNRDQARQRRESLAGSLMGRSFGGMSVGSFVRDDILMAGTSPFGYQQSPSFQSSSYLPKLEANFMRDFTCCGKTLPNLHDLLQHYEEAHAQEPNHPSSKTPNLMQYGQIPGYGAPNNFGQPSVASPLGASGSLAQQGRQPLNLGSTMSTAGIQMSPHGLSNVTTQSSHLNDEMDTVGDMEMDDAVGPLEMDDSQQRMQQTRQLFGQAGRPQLNINASGLTQGLRTSQPTTPAAASFGFQHNPTVSSVNTPTLTTQQGLPSRSNTSFNQSPTVESDDLGMQLGGNVNLNSTDFGLGNGSTNTTSNDSAFCINDPGKHLFSPNGAATNHQRALQQQLAKLVLEQNQPLTNKELMERFGPLLMQQEEAKPFRCPVIGCEKAYKNQNGLKYHKAHGHANQQLHENEDGTFSIVDPDTCVPYPGTLGMEKEKPYSCEVCNKRYKNLNGLKYHKNHSLYCNPELSSQLLAAHLQQMPELAGTLQSPSPAPRQ</sequence>
<evidence type="ECO:0000256" key="4">
    <source>
        <dbReference type="ARBA" id="ARBA00022833"/>
    </source>
</evidence>
<keyword evidence="9" id="KW-1185">Reference proteome</keyword>
<dbReference type="InParanoid" id="A0A2N3N732"/>
<feature type="region of interest" description="Disordered" evidence="6">
    <location>
        <begin position="137"/>
        <end position="189"/>
    </location>
</feature>
<evidence type="ECO:0000313" key="9">
    <source>
        <dbReference type="Proteomes" id="UP000233524"/>
    </source>
</evidence>